<feature type="compositionally biased region" description="Basic residues" evidence="1">
    <location>
        <begin position="1"/>
        <end position="13"/>
    </location>
</feature>
<proteinExistence type="predicted"/>
<evidence type="ECO:0000313" key="3">
    <source>
        <dbReference type="RefSeq" id="XP_005099689.1"/>
    </source>
</evidence>
<feature type="region of interest" description="Disordered" evidence="1">
    <location>
        <begin position="304"/>
        <end position="326"/>
    </location>
</feature>
<reference evidence="3" key="1">
    <citation type="submission" date="2025-08" db="UniProtKB">
        <authorList>
            <consortium name="RefSeq"/>
        </authorList>
    </citation>
    <scope>IDENTIFICATION</scope>
</reference>
<name>A0ABM0JRA0_APLCA</name>
<dbReference type="GeneID" id="101858784"/>
<feature type="region of interest" description="Disordered" evidence="1">
    <location>
        <begin position="164"/>
        <end position="187"/>
    </location>
</feature>
<feature type="region of interest" description="Disordered" evidence="1">
    <location>
        <begin position="68"/>
        <end position="96"/>
    </location>
</feature>
<sequence>MPTFKFKLRRSKDKGKEVKSESVSEADDSLGSTSNVAKMVKSLKSPNPKSISLQPRRYSHTGVVQSLKAATDTNDKQTSPAVRKSSSCSGLTGVEGSRERRLSDIAQLDTYIKYMRKNADDDSLPCLPNRLCCAQVLRQVLMQQERQYVSDLLHGKLAGRRTSLPATTTSERSSAAAVATTTTTRRQSLQVNTTTTSNWSSTIDRKRSQVDAFTPNFQRKLLLGRHSQSLCHVPQQHKARYLQRPKETNRDYRARVFSSNTSLLGSNLPDVIAEDCSNDAREDSYSKVRPAALPMARESGQLSCGEESHEEEEAHNHTFQDDDYYGDSDRAENWMNNCRQESSSGRQHSNALYLQNLEIY</sequence>
<feature type="compositionally biased region" description="Polar residues" evidence="1">
    <location>
        <begin position="76"/>
        <end position="90"/>
    </location>
</feature>
<keyword evidence="2" id="KW-1185">Reference proteome</keyword>
<evidence type="ECO:0000256" key="1">
    <source>
        <dbReference type="SAM" id="MobiDB-lite"/>
    </source>
</evidence>
<feature type="compositionally biased region" description="Low complexity" evidence="1">
    <location>
        <begin position="166"/>
        <end position="187"/>
    </location>
</feature>
<protein>
    <submittedName>
        <fullName evidence="3">Uncharacterized protein LOC101858784</fullName>
    </submittedName>
</protein>
<dbReference type="RefSeq" id="XP_005099689.1">
    <property type="nucleotide sequence ID" value="XM_005099632.2"/>
</dbReference>
<organism evidence="2 3">
    <name type="scientific">Aplysia californica</name>
    <name type="common">California sea hare</name>
    <dbReference type="NCBI Taxonomy" id="6500"/>
    <lineage>
        <taxon>Eukaryota</taxon>
        <taxon>Metazoa</taxon>
        <taxon>Spiralia</taxon>
        <taxon>Lophotrochozoa</taxon>
        <taxon>Mollusca</taxon>
        <taxon>Gastropoda</taxon>
        <taxon>Heterobranchia</taxon>
        <taxon>Euthyneura</taxon>
        <taxon>Tectipleura</taxon>
        <taxon>Aplysiida</taxon>
        <taxon>Aplysioidea</taxon>
        <taxon>Aplysiidae</taxon>
        <taxon>Aplysia</taxon>
    </lineage>
</organism>
<accession>A0ABM0JRA0</accession>
<feature type="region of interest" description="Disordered" evidence="1">
    <location>
        <begin position="1"/>
        <end position="32"/>
    </location>
</feature>
<evidence type="ECO:0000313" key="2">
    <source>
        <dbReference type="Proteomes" id="UP000694888"/>
    </source>
</evidence>
<dbReference type="Proteomes" id="UP000694888">
    <property type="component" value="Unplaced"/>
</dbReference>
<gene>
    <name evidence="3" type="primary">LOC101858784</name>
</gene>